<feature type="transmembrane region" description="Helical" evidence="7">
    <location>
        <begin position="308"/>
        <end position="326"/>
    </location>
</feature>
<protein>
    <submittedName>
        <fullName evidence="8">Polysulfide reductase NrfD</fullName>
    </submittedName>
</protein>
<evidence type="ECO:0000313" key="9">
    <source>
        <dbReference type="Proteomes" id="UP000267630"/>
    </source>
</evidence>
<dbReference type="InterPro" id="IPR052049">
    <property type="entry name" value="Electron_transfer_protein"/>
</dbReference>
<feature type="transmembrane region" description="Helical" evidence="7">
    <location>
        <begin position="236"/>
        <end position="256"/>
    </location>
</feature>
<organism evidence="8 9">
    <name type="scientific">Raoultella terrigena</name>
    <name type="common">Klebsiella terrigena</name>
    <dbReference type="NCBI Taxonomy" id="577"/>
    <lineage>
        <taxon>Bacteria</taxon>
        <taxon>Pseudomonadati</taxon>
        <taxon>Pseudomonadota</taxon>
        <taxon>Gammaproteobacteria</taxon>
        <taxon>Enterobacterales</taxon>
        <taxon>Enterobacteriaceae</taxon>
        <taxon>Klebsiella/Raoultella group</taxon>
        <taxon>Raoultella</taxon>
    </lineage>
</organism>
<evidence type="ECO:0000256" key="4">
    <source>
        <dbReference type="ARBA" id="ARBA00022692"/>
    </source>
</evidence>
<feature type="transmembrane region" description="Helical" evidence="7">
    <location>
        <begin position="268"/>
        <end position="288"/>
    </location>
</feature>
<feature type="transmembrane region" description="Helical" evidence="7">
    <location>
        <begin position="94"/>
        <end position="118"/>
    </location>
</feature>
<reference evidence="8 9" key="1">
    <citation type="submission" date="2018-12" db="EMBL/GenBank/DDBJ databases">
        <authorList>
            <consortium name="Pathogen Informatics"/>
        </authorList>
    </citation>
    <scope>NUCLEOTIDE SEQUENCE [LARGE SCALE GENOMIC DNA]</scope>
    <source>
        <strain evidence="8 9">NCTC9997</strain>
    </source>
</reference>
<evidence type="ECO:0000313" key="8">
    <source>
        <dbReference type="EMBL" id="VED51730.1"/>
    </source>
</evidence>
<dbReference type="Pfam" id="PF03916">
    <property type="entry name" value="NrfD"/>
    <property type="match status" value="1"/>
</dbReference>
<evidence type="ECO:0000256" key="6">
    <source>
        <dbReference type="ARBA" id="ARBA00023136"/>
    </source>
</evidence>
<dbReference type="PANTHER" id="PTHR34856">
    <property type="entry name" value="PROTEIN NRFD"/>
    <property type="match status" value="1"/>
</dbReference>
<feature type="transmembrane region" description="Helical" evidence="7">
    <location>
        <begin position="55"/>
        <end position="74"/>
    </location>
</feature>
<evidence type="ECO:0000256" key="3">
    <source>
        <dbReference type="ARBA" id="ARBA00022475"/>
    </source>
</evidence>
<evidence type="ECO:0000256" key="2">
    <source>
        <dbReference type="ARBA" id="ARBA00008929"/>
    </source>
</evidence>
<evidence type="ECO:0000256" key="7">
    <source>
        <dbReference type="SAM" id="Phobius"/>
    </source>
</evidence>
<dbReference type="GO" id="GO:0005886">
    <property type="term" value="C:plasma membrane"/>
    <property type="evidence" value="ECO:0007669"/>
    <property type="project" value="UniProtKB-SubCell"/>
</dbReference>
<comment type="subcellular location">
    <subcellularLocation>
        <location evidence="1">Cell membrane</location>
        <topology evidence="1">Multi-pass membrane protein</topology>
    </subcellularLocation>
</comment>
<feature type="transmembrane region" description="Helical" evidence="7">
    <location>
        <begin position="198"/>
        <end position="216"/>
    </location>
</feature>
<keyword evidence="6 7" id="KW-0472">Membrane</keyword>
<comment type="similarity">
    <text evidence="2">Belongs to the NrfD family.</text>
</comment>
<evidence type="ECO:0000256" key="5">
    <source>
        <dbReference type="ARBA" id="ARBA00022989"/>
    </source>
</evidence>
<accession>A0A7Z8ZCZ0</accession>
<sequence length="340" mass="37753">MSHSALIAEVLTQPQEVSWLPWAVQYFFFIGIAACGALFACALRWRAGSSEKLEYLTLLITLTCAITAPLALTADLHQTARFWHFYAWPTPWSWMPWGALFLPLFTLFLGLWFLALLAQRLWRKSYIVTKWLALASALLAVGLLLYTGREVSVVLARPVWFSYALPVVMFLSALQAFFSLIAVAAGDDFHLQRRLARRQLAALILLAAVVIIWLSGDTLSGHAIRQWLTVSPSARGYAAGWALLWAASLACCGLALRRPLALHARGALAVVAMALCWLIRWTLLIQVQRIPKFNAGFNPYTLPAGTDGWLAILGTFGLWVALLIIVRETVNGLARRVQHG</sequence>
<gene>
    <name evidence="8" type="ORF">NCTC9997_03931</name>
</gene>
<keyword evidence="3" id="KW-1003">Cell membrane</keyword>
<name>A0A7Z8ZCZ0_RAOTE</name>
<dbReference type="EMBL" id="LR134253">
    <property type="protein sequence ID" value="VED51730.1"/>
    <property type="molecule type" value="Genomic_DNA"/>
</dbReference>
<dbReference type="InterPro" id="IPR005614">
    <property type="entry name" value="NrfD-like"/>
</dbReference>
<keyword evidence="5 7" id="KW-1133">Transmembrane helix</keyword>
<dbReference type="Proteomes" id="UP000267630">
    <property type="component" value="Chromosome 3"/>
</dbReference>
<feature type="transmembrane region" description="Helical" evidence="7">
    <location>
        <begin position="23"/>
        <end position="43"/>
    </location>
</feature>
<dbReference type="NCBIfam" id="NF011568">
    <property type="entry name" value="PRK14992.1"/>
    <property type="match status" value="1"/>
</dbReference>
<keyword evidence="9" id="KW-1185">Reference proteome</keyword>
<feature type="transmembrane region" description="Helical" evidence="7">
    <location>
        <begin position="130"/>
        <end position="148"/>
    </location>
</feature>
<dbReference type="AlphaFoldDB" id="A0A7Z8ZCZ0"/>
<evidence type="ECO:0000256" key="1">
    <source>
        <dbReference type="ARBA" id="ARBA00004651"/>
    </source>
</evidence>
<dbReference type="PANTHER" id="PTHR34856:SF2">
    <property type="entry name" value="PROTEIN NRFD"/>
    <property type="match status" value="1"/>
</dbReference>
<proteinExistence type="inferred from homology"/>
<feature type="transmembrane region" description="Helical" evidence="7">
    <location>
        <begin position="160"/>
        <end position="186"/>
    </location>
</feature>
<dbReference type="Gene3D" id="1.20.1630.10">
    <property type="entry name" value="Formate dehydrogenase/DMSO reductase domain"/>
    <property type="match status" value="1"/>
</dbReference>
<keyword evidence="4 7" id="KW-0812">Transmembrane</keyword>